<gene>
    <name evidence="2" type="primary">Dere\GG16987</name>
    <name evidence="2" type="ORF">Dere_GG16987</name>
</gene>
<proteinExistence type="predicted"/>
<feature type="coiled-coil region" evidence="1">
    <location>
        <begin position="158"/>
        <end position="185"/>
    </location>
</feature>
<dbReference type="HOGENOM" id="CLU_106882_0_0_1"/>
<keyword evidence="3" id="KW-1185">Reference proteome</keyword>
<dbReference type="OrthoDB" id="7862278at2759"/>
<evidence type="ECO:0000313" key="3">
    <source>
        <dbReference type="Proteomes" id="UP000008711"/>
    </source>
</evidence>
<dbReference type="KEGG" id="der:6553266"/>
<dbReference type="AlphaFoldDB" id="B3P0Z5"/>
<dbReference type="EMBL" id="CH954181">
    <property type="protein sequence ID" value="EDV49114.1"/>
    <property type="molecule type" value="Genomic_DNA"/>
</dbReference>
<name>B3P0Z5_DROER</name>
<protein>
    <submittedName>
        <fullName evidence="2">GG16987</fullName>
    </submittedName>
</protein>
<dbReference type="OMA" id="KIIDYHN"/>
<organism evidence="2 3">
    <name type="scientific">Drosophila erecta</name>
    <name type="common">Fruit fly</name>
    <dbReference type="NCBI Taxonomy" id="7220"/>
    <lineage>
        <taxon>Eukaryota</taxon>
        <taxon>Metazoa</taxon>
        <taxon>Ecdysozoa</taxon>
        <taxon>Arthropoda</taxon>
        <taxon>Hexapoda</taxon>
        <taxon>Insecta</taxon>
        <taxon>Pterygota</taxon>
        <taxon>Neoptera</taxon>
        <taxon>Endopterygota</taxon>
        <taxon>Diptera</taxon>
        <taxon>Brachycera</taxon>
        <taxon>Muscomorpha</taxon>
        <taxon>Ephydroidea</taxon>
        <taxon>Drosophilidae</taxon>
        <taxon>Drosophila</taxon>
        <taxon>Sophophora</taxon>
    </lineage>
</organism>
<keyword evidence="1" id="KW-0175">Coiled coil</keyword>
<reference evidence="2 3" key="2">
    <citation type="journal article" date="2008" name="Bioinformatics">
        <title>Assembly reconciliation.</title>
        <authorList>
            <person name="Zimin A.V."/>
            <person name="Smith D.R."/>
            <person name="Sutton G."/>
            <person name="Yorke J.A."/>
        </authorList>
    </citation>
    <scope>NUCLEOTIDE SEQUENCE [LARGE SCALE GENOMIC DNA]</scope>
    <source>
        <strain evidence="2 3">TSC#14021-0224.01</strain>
    </source>
</reference>
<dbReference type="PhylomeDB" id="B3P0Z5"/>
<accession>B3P0Z5</accession>
<evidence type="ECO:0000313" key="2">
    <source>
        <dbReference type="EMBL" id="EDV49114.1"/>
    </source>
</evidence>
<dbReference type="Proteomes" id="UP000008711">
    <property type="component" value="Unassembled WGS sequence"/>
</dbReference>
<reference evidence="2 3" key="1">
    <citation type="journal article" date="2007" name="Nature">
        <title>Evolution of genes and genomes on the Drosophila phylogeny.</title>
        <authorList>
            <consortium name="Drosophila 12 Genomes Consortium"/>
            <person name="Clark A.G."/>
            <person name="Eisen M.B."/>
            <person name="Smith D.R."/>
            <person name="Bergman C.M."/>
            <person name="Oliver B."/>
            <person name="Markow T.A."/>
            <person name="Kaufman T.C."/>
            <person name="Kellis M."/>
            <person name="Gelbart W."/>
            <person name="Iyer V.N."/>
            <person name="Pollard D.A."/>
            <person name="Sackton T.B."/>
            <person name="Larracuente A.M."/>
            <person name="Singh N.D."/>
            <person name="Abad J.P."/>
            <person name="Abt D.N."/>
            <person name="Adryan B."/>
            <person name="Aguade M."/>
            <person name="Akashi H."/>
            <person name="Anderson W.W."/>
            <person name="Aquadro C.F."/>
            <person name="Ardell D.H."/>
            <person name="Arguello R."/>
            <person name="Artieri C.G."/>
            <person name="Barbash D.A."/>
            <person name="Barker D."/>
            <person name="Barsanti P."/>
            <person name="Batterham P."/>
            <person name="Batzoglou S."/>
            <person name="Begun D."/>
            <person name="Bhutkar A."/>
            <person name="Blanco E."/>
            <person name="Bosak S.A."/>
            <person name="Bradley R.K."/>
            <person name="Brand A.D."/>
            <person name="Brent M.R."/>
            <person name="Brooks A.N."/>
            <person name="Brown R.H."/>
            <person name="Butlin R.K."/>
            <person name="Caggese C."/>
            <person name="Calvi B.R."/>
            <person name="Bernardo de Carvalho A."/>
            <person name="Caspi A."/>
            <person name="Castrezana S."/>
            <person name="Celniker S.E."/>
            <person name="Chang J.L."/>
            <person name="Chapple C."/>
            <person name="Chatterji S."/>
            <person name="Chinwalla A."/>
            <person name="Civetta A."/>
            <person name="Clifton S.W."/>
            <person name="Comeron J.M."/>
            <person name="Costello J.C."/>
            <person name="Coyne J.A."/>
            <person name="Daub J."/>
            <person name="David R.G."/>
            <person name="Delcher A.L."/>
            <person name="Delehaunty K."/>
            <person name="Do C.B."/>
            <person name="Ebling H."/>
            <person name="Edwards K."/>
            <person name="Eickbush T."/>
            <person name="Evans J.D."/>
            <person name="Filipski A."/>
            <person name="Findeiss S."/>
            <person name="Freyhult E."/>
            <person name="Fulton L."/>
            <person name="Fulton R."/>
            <person name="Garcia A.C."/>
            <person name="Gardiner A."/>
            <person name="Garfield D.A."/>
            <person name="Garvin B.E."/>
            <person name="Gibson G."/>
            <person name="Gilbert D."/>
            <person name="Gnerre S."/>
            <person name="Godfrey J."/>
            <person name="Good R."/>
            <person name="Gotea V."/>
            <person name="Gravely B."/>
            <person name="Greenberg A.J."/>
            <person name="Griffiths-Jones S."/>
            <person name="Gross S."/>
            <person name="Guigo R."/>
            <person name="Gustafson E.A."/>
            <person name="Haerty W."/>
            <person name="Hahn M.W."/>
            <person name="Halligan D.L."/>
            <person name="Halpern A.L."/>
            <person name="Halter G.M."/>
            <person name="Han M.V."/>
            <person name="Heger A."/>
            <person name="Hillier L."/>
            <person name="Hinrichs A.S."/>
            <person name="Holmes I."/>
            <person name="Hoskins R.A."/>
            <person name="Hubisz M.J."/>
            <person name="Hultmark D."/>
            <person name="Huntley M.A."/>
            <person name="Jaffe D.B."/>
            <person name="Jagadeeshan S."/>
            <person name="Jeck W.R."/>
            <person name="Johnson J."/>
            <person name="Jones C.D."/>
            <person name="Jordan W.C."/>
            <person name="Karpen G.H."/>
            <person name="Kataoka E."/>
            <person name="Keightley P.D."/>
            <person name="Kheradpour P."/>
            <person name="Kirkness E.F."/>
            <person name="Koerich L.B."/>
            <person name="Kristiansen K."/>
            <person name="Kudrna D."/>
            <person name="Kulathinal R.J."/>
            <person name="Kumar S."/>
            <person name="Kwok R."/>
            <person name="Lander E."/>
            <person name="Langley C.H."/>
            <person name="Lapoint R."/>
            <person name="Lazzaro B.P."/>
            <person name="Lee S.J."/>
            <person name="Levesque L."/>
            <person name="Li R."/>
            <person name="Lin C.F."/>
            <person name="Lin M.F."/>
            <person name="Lindblad-Toh K."/>
            <person name="Llopart A."/>
            <person name="Long M."/>
            <person name="Low L."/>
            <person name="Lozovsky E."/>
            <person name="Lu J."/>
            <person name="Luo M."/>
            <person name="Machado C.A."/>
            <person name="Makalowski W."/>
            <person name="Marzo M."/>
            <person name="Matsuda M."/>
            <person name="Matzkin L."/>
            <person name="McAllister B."/>
            <person name="McBride C.S."/>
            <person name="McKernan B."/>
            <person name="McKernan K."/>
            <person name="Mendez-Lago M."/>
            <person name="Minx P."/>
            <person name="Mollenhauer M.U."/>
            <person name="Montooth K."/>
            <person name="Mount S.M."/>
            <person name="Mu X."/>
            <person name="Myers E."/>
            <person name="Negre B."/>
            <person name="Newfeld S."/>
            <person name="Nielsen R."/>
            <person name="Noor M.A."/>
            <person name="O'Grady P."/>
            <person name="Pachter L."/>
            <person name="Papaceit M."/>
            <person name="Parisi M.J."/>
            <person name="Parisi M."/>
            <person name="Parts L."/>
            <person name="Pedersen J.S."/>
            <person name="Pesole G."/>
            <person name="Phillippy A.M."/>
            <person name="Ponting C.P."/>
            <person name="Pop M."/>
            <person name="Porcelli D."/>
            <person name="Powell J.R."/>
            <person name="Prohaska S."/>
            <person name="Pruitt K."/>
            <person name="Puig M."/>
            <person name="Quesneville H."/>
            <person name="Ram K.R."/>
            <person name="Rand D."/>
            <person name="Rasmussen M.D."/>
            <person name="Reed L.K."/>
            <person name="Reenan R."/>
            <person name="Reily A."/>
            <person name="Remington K.A."/>
            <person name="Rieger T.T."/>
            <person name="Ritchie M.G."/>
            <person name="Robin C."/>
            <person name="Rogers Y.H."/>
            <person name="Rohde C."/>
            <person name="Rozas J."/>
            <person name="Rubenfield M.J."/>
            <person name="Ruiz A."/>
            <person name="Russo S."/>
            <person name="Salzberg S.L."/>
            <person name="Sanchez-Gracia A."/>
            <person name="Saranga D.J."/>
            <person name="Sato H."/>
            <person name="Schaeffer S.W."/>
            <person name="Schatz M.C."/>
            <person name="Schlenke T."/>
            <person name="Schwartz R."/>
            <person name="Segarra C."/>
            <person name="Singh R.S."/>
            <person name="Sirot L."/>
            <person name="Sirota M."/>
            <person name="Sisneros N.B."/>
            <person name="Smith C.D."/>
            <person name="Smith T.F."/>
            <person name="Spieth J."/>
            <person name="Stage D.E."/>
            <person name="Stark A."/>
            <person name="Stephan W."/>
            <person name="Strausberg R.L."/>
            <person name="Strempel S."/>
            <person name="Sturgill D."/>
            <person name="Sutton G."/>
            <person name="Sutton G.G."/>
            <person name="Tao W."/>
            <person name="Teichmann S."/>
            <person name="Tobari Y.N."/>
            <person name="Tomimura Y."/>
            <person name="Tsolas J.M."/>
            <person name="Valente V.L."/>
            <person name="Venter E."/>
            <person name="Venter J.C."/>
            <person name="Vicario S."/>
            <person name="Vieira F.G."/>
            <person name="Vilella A.J."/>
            <person name="Villasante A."/>
            <person name="Walenz B."/>
            <person name="Wang J."/>
            <person name="Wasserman M."/>
            <person name="Watts T."/>
            <person name="Wilson D."/>
            <person name="Wilson R.K."/>
            <person name="Wing R.A."/>
            <person name="Wolfner M.F."/>
            <person name="Wong A."/>
            <person name="Wong G.K."/>
            <person name="Wu C.I."/>
            <person name="Wu G."/>
            <person name="Yamamoto D."/>
            <person name="Yang H.P."/>
            <person name="Yang S.P."/>
            <person name="Yorke J.A."/>
            <person name="Yoshida K."/>
            <person name="Zdobnov E."/>
            <person name="Zhang P."/>
            <person name="Zhang Y."/>
            <person name="Zimin A.V."/>
            <person name="Baldwin J."/>
            <person name="Abdouelleil A."/>
            <person name="Abdulkadir J."/>
            <person name="Abebe A."/>
            <person name="Abera B."/>
            <person name="Abreu J."/>
            <person name="Acer S.C."/>
            <person name="Aftuck L."/>
            <person name="Alexander A."/>
            <person name="An P."/>
            <person name="Anderson E."/>
            <person name="Anderson S."/>
            <person name="Arachi H."/>
            <person name="Azer M."/>
            <person name="Bachantsang P."/>
            <person name="Barry A."/>
            <person name="Bayul T."/>
            <person name="Berlin A."/>
            <person name="Bessette D."/>
            <person name="Bloom T."/>
            <person name="Blye J."/>
            <person name="Boguslavskiy L."/>
            <person name="Bonnet C."/>
            <person name="Boukhgalter B."/>
            <person name="Bourzgui I."/>
            <person name="Brown A."/>
            <person name="Cahill P."/>
            <person name="Channer S."/>
            <person name="Cheshatsang Y."/>
            <person name="Chuda L."/>
            <person name="Citroen M."/>
            <person name="Collymore A."/>
            <person name="Cooke P."/>
            <person name="Costello M."/>
            <person name="D'Aco K."/>
            <person name="Daza R."/>
            <person name="De Haan G."/>
            <person name="DeGray S."/>
            <person name="DeMaso C."/>
            <person name="Dhargay N."/>
            <person name="Dooley K."/>
            <person name="Dooley E."/>
            <person name="Doricent M."/>
            <person name="Dorje P."/>
            <person name="Dorjee K."/>
            <person name="Dupes A."/>
            <person name="Elong R."/>
            <person name="Falk J."/>
            <person name="Farina A."/>
            <person name="Faro S."/>
            <person name="Ferguson D."/>
            <person name="Fisher S."/>
            <person name="Foley C.D."/>
            <person name="Franke A."/>
            <person name="Friedrich D."/>
            <person name="Gadbois L."/>
            <person name="Gearin G."/>
            <person name="Gearin C.R."/>
            <person name="Giannoukos G."/>
            <person name="Goode T."/>
            <person name="Graham J."/>
            <person name="Grandbois E."/>
            <person name="Grewal S."/>
            <person name="Gyaltsen K."/>
            <person name="Hafez N."/>
            <person name="Hagos B."/>
            <person name="Hall J."/>
            <person name="Henson C."/>
            <person name="Hollinger A."/>
            <person name="Honan T."/>
            <person name="Huard M.D."/>
            <person name="Hughes L."/>
            <person name="Hurhula B."/>
            <person name="Husby M.E."/>
            <person name="Kamat A."/>
            <person name="Kanga B."/>
            <person name="Kashin S."/>
            <person name="Khazanovich D."/>
            <person name="Kisner P."/>
            <person name="Lance K."/>
            <person name="Lara M."/>
            <person name="Lee W."/>
            <person name="Lennon N."/>
            <person name="Letendre F."/>
            <person name="LeVine R."/>
            <person name="Lipovsky A."/>
            <person name="Liu X."/>
            <person name="Liu J."/>
            <person name="Liu S."/>
            <person name="Lokyitsang T."/>
            <person name="Lokyitsang Y."/>
            <person name="Lubonja R."/>
            <person name="Lui A."/>
            <person name="MacDonald P."/>
            <person name="Magnisalis V."/>
            <person name="Maru K."/>
            <person name="Matthews C."/>
            <person name="McCusker W."/>
            <person name="McDonough S."/>
            <person name="Mehta T."/>
            <person name="Meldrim J."/>
            <person name="Meneus L."/>
            <person name="Mihai O."/>
            <person name="Mihalev A."/>
            <person name="Mihova T."/>
            <person name="Mittelman R."/>
            <person name="Mlenga V."/>
            <person name="Montmayeur A."/>
            <person name="Mulrain L."/>
            <person name="Navidi A."/>
            <person name="Naylor J."/>
            <person name="Negash T."/>
            <person name="Nguyen T."/>
            <person name="Nguyen N."/>
            <person name="Nicol R."/>
            <person name="Norbu C."/>
            <person name="Norbu N."/>
            <person name="Novod N."/>
            <person name="O'Neill B."/>
            <person name="Osman S."/>
            <person name="Markiewicz E."/>
            <person name="Oyono O.L."/>
            <person name="Patti C."/>
            <person name="Phunkhang P."/>
            <person name="Pierre F."/>
            <person name="Priest M."/>
            <person name="Raghuraman S."/>
            <person name="Rege F."/>
            <person name="Reyes R."/>
            <person name="Rise C."/>
            <person name="Rogov P."/>
            <person name="Ross K."/>
            <person name="Ryan E."/>
            <person name="Settipalli S."/>
            <person name="Shea T."/>
            <person name="Sherpa N."/>
            <person name="Shi L."/>
            <person name="Shih D."/>
            <person name="Sparrow T."/>
            <person name="Spaulding J."/>
            <person name="Stalker J."/>
            <person name="Stange-Thomann N."/>
            <person name="Stavropoulos S."/>
            <person name="Stone C."/>
            <person name="Strader C."/>
            <person name="Tesfaye S."/>
            <person name="Thomson T."/>
            <person name="Thoulutsang Y."/>
            <person name="Thoulutsang D."/>
            <person name="Topham K."/>
            <person name="Topping I."/>
            <person name="Tsamla T."/>
            <person name="Vassiliev H."/>
            <person name="Vo A."/>
            <person name="Wangchuk T."/>
            <person name="Wangdi T."/>
            <person name="Weiand M."/>
            <person name="Wilkinson J."/>
            <person name="Wilson A."/>
            <person name="Yadav S."/>
            <person name="Young G."/>
            <person name="Yu Q."/>
            <person name="Zembek L."/>
            <person name="Zhong D."/>
            <person name="Zimmer A."/>
            <person name="Zwirko Z."/>
            <person name="Jaffe D.B."/>
            <person name="Alvarez P."/>
            <person name="Brockman W."/>
            <person name="Butler J."/>
            <person name="Chin C."/>
            <person name="Gnerre S."/>
            <person name="Grabherr M."/>
            <person name="Kleber M."/>
            <person name="Mauceli E."/>
            <person name="MacCallum I."/>
        </authorList>
    </citation>
    <scope>NUCLEOTIDE SEQUENCE [LARGE SCALE GENOMIC DNA]</scope>
    <source>
        <strain evidence="2 3">TSC#14021-0224.01</strain>
    </source>
</reference>
<sequence>MSNPSFSDPATVLFLDMLADILTHDSLQMESDFNTKMQFINEIVKTCEDDAKNLHYVGQTLRSARCSMLKLEMDLKENEANLIEAEKLVEMSEQCQSPEVVSYQTYPLGRPTYQDLLSLLMSTEKTADQCNQMKEEIVMNNHPIPANGIPGNLVAKLIDCHRCTLEALEKQMENLQSHVAAVDKEFGHLYNEQDASKFNAPCPCKPIEKLKPKDGCGKRI</sequence>
<evidence type="ECO:0000256" key="1">
    <source>
        <dbReference type="SAM" id="Coils"/>
    </source>
</evidence>